<dbReference type="GO" id="GO:0015297">
    <property type="term" value="F:antiporter activity"/>
    <property type="evidence" value="ECO:0007669"/>
    <property type="project" value="InterPro"/>
</dbReference>
<dbReference type="STRING" id="431595.K3WXC7"/>
<dbReference type="GO" id="GO:0042910">
    <property type="term" value="F:xenobiotic transmembrane transporter activity"/>
    <property type="evidence" value="ECO:0007669"/>
    <property type="project" value="InterPro"/>
</dbReference>
<dbReference type="HOGENOM" id="CLU_012893_2_2_1"/>
<feature type="transmembrane region" description="Helical" evidence="2">
    <location>
        <begin position="33"/>
        <end position="54"/>
    </location>
</feature>
<feature type="transmembrane region" description="Helical" evidence="2">
    <location>
        <begin position="74"/>
        <end position="93"/>
    </location>
</feature>
<evidence type="ECO:0000256" key="1">
    <source>
        <dbReference type="ARBA" id="ARBA00010199"/>
    </source>
</evidence>
<keyword evidence="2" id="KW-0812">Transmembrane</keyword>
<dbReference type="PANTHER" id="PTHR11206">
    <property type="entry name" value="MULTIDRUG RESISTANCE PROTEIN"/>
    <property type="match status" value="1"/>
</dbReference>
<reference evidence="4" key="2">
    <citation type="submission" date="2010-04" db="EMBL/GenBank/DDBJ databases">
        <authorList>
            <person name="Buell R."/>
            <person name="Hamilton J."/>
            <person name="Hostetler J."/>
        </authorList>
    </citation>
    <scope>NUCLEOTIDE SEQUENCE [LARGE SCALE GENOMIC DNA]</scope>
    <source>
        <strain evidence="4">DAOM:BR144</strain>
    </source>
</reference>
<comment type="similarity">
    <text evidence="1">Belongs to the multi antimicrobial extrusion (MATE) (TC 2.A.66.1) family.</text>
</comment>
<dbReference type="InParanoid" id="K3WXC7"/>
<dbReference type="EnsemblProtists" id="PYU1_T009625">
    <property type="protein sequence ID" value="PYU1_T009625"/>
    <property type="gene ID" value="PYU1_G009607"/>
</dbReference>
<dbReference type="Pfam" id="PF01554">
    <property type="entry name" value="MatE"/>
    <property type="match status" value="1"/>
</dbReference>
<keyword evidence="4" id="KW-1185">Reference proteome</keyword>
<dbReference type="Proteomes" id="UP000019132">
    <property type="component" value="Unassembled WGS sequence"/>
</dbReference>
<name>K3WXC7_GLOUD</name>
<protein>
    <recommendedName>
        <fullName evidence="5">Polysaccharide biosynthesis protein C-terminal domain-containing protein</fullName>
    </recommendedName>
</protein>
<evidence type="ECO:0000256" key="2">
    <source>
        <dbReference type="SAM" id="Phobius"/>
    </source>
</evidence>
<feature type="transmembrane region" description="Helical" evidence="2">
    <location>
        <begin position="6"/>
        <end position="26"/>
    </location>
</feature>
<keyword evidence="2" id="KW-1133">Transmembrane helix</keyword>
<evidence type="ECO:0000313" key="3">
    <source>
        <dbReference type="EnsemblProtists" id="PYU1_T009625"/>
    </source>
</evidence>
<sequence>MLQMVMEWWAFEIISLMAGVLPNSLIAMSAHAVLLNVTTMLYMVFVGFSVAANIRVGNCLGANEPKKAQMVARLAMMMAVSISIFIGFALFTLRKHIAVLFISDPASIAKASKVLLIWSPMEVMDAINCVIQGIFRGAGKQDSAATTNAVAYYAAGIPLAALLGFKLHLGIEGLWIGFGLGVIISASTLVVLFNRWKWDELAEDAQVRTAE</sequence>
<dbReference type="EMBL" id="GL376615">
    <property type="status" value="NOT_ANNOTATED_CDS"/>
    <property type="molecule type" value="Genomic_DNA"/>
</dbReference>
<dbReference type="AlphaFoldDB" id="K3WXC7"/>
<reference evidence="3" key="3">
    <citation type="submission" date="2015-02" db="UniProtKB">
        <authorList>
            <consortium name="EnsemblProtists"/>
        </authorList>
    </citation>
    <scope>IDENTIFICATION</scope>
    <source>
        <strain evidence="3">DAOM BR144</strain>
    </source>
</reference>
<feature type="transmembrane region" description="Helical" evidence="2">
    <location>
        <begin position="175"/>
        <end position="193"/>
    </location>
</feature>
<dbReference type="eggNOG" id="KOG1347">
    <property type="taxonomic scope" value="Eukaryota"/>
</dbReference>
<keyword evidence="2" id="KW-0472">Membrane</keyword>
<organism evidence="3 4">
    <name type="scientific">Globisporangium ultimum (strain ATCC 200006 / CBS 805.95 / DAOM BR144)</name>
    <name type="common">Pythium ultimum</name>
    <dbReference type="NCBI Taxonomy" id="431595"/>
    <lineage>
        <taxon>Eukaryota</taxon>
        <taxon>Sar</taxon>
        <taxon>Stramenopiles</taxon>
        <taxon>Oomycota</taxon>
        <taxon>Peronosporomycetes</taxon>
        <taxon>Pythiales</taxon>
        <taxon>Pythiaceae</taxon>
        <taxon>Globisporangium</taxon>
    </lineage>
</organism>
<accession>K3WXC7</accession>
<dbReference type="InterPro" id="IPR002528">
    <property type="entry name" value="MATE_fam"/>
</dbReference>
<evidence type="ECO:0000313" key="4">
    <source>
        <dbReference type="Proteomes" id="UP000019132"/>
    </source>
</evidence>
<proteinExistence type="inferred from homology"/>
<evidence type="ECO:0008006" key="5">
    <source>
        <dbReference type="Google" id="ProtNLM"/>
    </source>
</evidence>
<feature type="transmembrane region" description="Helical" evidence="2">
    <location>
        <begin position="150"/>
        <end position="169"/>
    </location>
</feature>
<reference evidence="4" key="1">
    <citation type="journal article" date="2010" name="Genome Biol.">
        <title>Genome sequence of the necrotrophic plant pathogen Pythium ultimum reveals original pathogenicity mechanisms and effector repertoire.</title>
        <authorList>
            <person name="Levesque C.A."/>
            <person name="Brouwer H."/>
            <person name="Cano L."/>
            <person name="Hamilton J.P."/>
            <person name="Holt C."/>
            <person name="Huitema E."/>
            <person name="Raffaele S."/>
            <person name="Robideau G.P."/>
            <person name="Thines M."/>
            <person name="Win J."/>
            <person name="Zerillo M.M."/>
            <person name="Beakes G.W."/>
            <person name="Boore J.L."/>
            <person name="Busam D."/>
            <person name="Dumas B."/>
            <person name="Ferriera S."/>
            <person name="Fuerstenberg S.I."/>
            <person name="Gachon C.M."/>
            <person name="Gaulin E."/>
            <person name="Govers F."/>
            <person name="Grenville-Briggs L."/>
            <person name="Horner N."/>
            <person name="Hostetler J."/>
            <person name="Jiang R.H."/>
            <person name="Johnson J."/>
            <person name="Krajaejun T."/>
            <person name="Lin H."/>
            <person name="Meijer H.J."/>
            <person name="Moore B."/>
            <person name="Morris P."/>
            <person name="Phuntmart V."/>
            <person name="Puiu D."/>
            <person name="Shetty J."/>
            <person name="Stajich J.E."/>
            <person name="Tripathy S."/>
            <person name="Wawra S."/>
            <person name="van West P."/>
            <person name="Whitty B.R."/>
            <person name="Coutinho P.M."/>
            <person name="Henrissat B."/>
            <person name="Martin F."/>
            <person name="Thomas P.D."/>
            <person name="Tyler B.M."/>
            <person name="De Vries R.P."/>
            <person name="Kamoun S."/>
            <person name="Yandell M."/>
            <person name="Tisserat N."/>
            <person name="Buell C.R."/>
        </authorList>
    </citation>
    <scope>NUCLEOTIDE SEQUENCE</scope>
    <source>
        <strain evidence="4">DAOM:BR144</strain>
    </source>
</reference>
<dbReference type="OMA" id="NARARMN"/>
<dbReference type="VEuPathDB" id="FungiDB:PYU1_G009607"/>
<dbReference type="GO" id="GO:0016020">
    <property type="term" value="C:membrane"/>
    <property type="evidence" value="ECO:0007669"/>
    <property type="project" value="InterPro"/>
</dbReference>